<gene>
    <name evidence="2" type="primary">groES</name>
</gene>
<dbReference type="InterPro" id="IPR020818">
    <property type="entry name" value="Chaperonin_GroES"/>
</dbReference>
<dbReference type="GO" id="GO:0005524">
    <property type="term" value="F:ATP binding"/>
    <property type="evidence" value="ECO:0007669"/>
    <property type="project" value="InterPro"/>
</dbReference>
<reference evidence="2" key="1">
    <citation type="submission" date="2016-03" db="EMBL/GenBank/DDBJ databases">
        <title>Novel chaperonins are prevalent in the virioplankton and link to viral biology and ecology.</title>
        <authorList>
            <person name="Marine R.L."/>
            <person name="Nasko D.J."/>
            <person name="Polson S.W."/>
            <person name="Wommack K.E."/>
        </authorList>
    </citation>
    <scope>NUCLEOTIDE SEQUENCE</scope>
</reference>
<sequence length="146" mass="16444">MLTKVDLKSVEDAVKNLSDAYQAPKVLNPEAIDGTLLDRMPSPTGWRILILPYRGKGKTESGLYLPDQVVEQNQVSTQVGYVLKVGPLAYQDEEKFPNGAWCEERDWVMFARYAGSRFNIDGGEVRILNDDEILARITDPADILHY</sequence>
<dbReference type="InterPro" id="IPR011032">
    <property type="entry name" value="GroES-like_sf"/>
</dbReference>
<protein>
    <submittedName>
        <fullName evidence="2">Co-chaperonin GroES</fullName>
    </submittedName>
</protein>
<evidence type="ECO:0000256" key="1">
    <source>
        <dbReference type="ARBA" id="ARBA00023186"/>
    </source>
</evidence>
<keyword evidence="1" id="KW-0143">Chaperone</keyword>
<dbReference type="SMART" id="SM00883">
    <property type="entry name" value="Cpn10"/>
    <property type="match status" value="1"/>
</dbReference>
<dbReference type="SUPFAM" id="SSF50129">
    <property type="entry name" value="GroES-like"/>
    <property type="match status" value="1"/>
</dbReference>
<evidence type="ECO:0000313" key="2">
    <source>
        <dbReference type="EMBL" id="ASN63142.1"/>
    </source>
</evidence>
<dbReference type="GO" id="GO:0044183">
    <property type="term" value="F:protein folding chaperone"/>
    <property type="evidence" value="ECO:0007669"/>
    <property type="project" value="InterPro"/>
</dbReference>
<proteinExistence type="predicted"/>
<dbReference type="InterPro" id="IPR037124">
    <property type="entry name" value="Chaperonin_GroES_sf"/>
</dbReference>
<dbReference type="Gene3D" id="2.30.33.40">
    <property type="entry name" value="GroES chaperonin"/>
    <property type="match status" value="1"/>
</dbReference>
<dbReference type="EMBL" id="KU970548">
    <property type="protein sequence ID" value="ASN63142.1"/>
    <property type="molecule type" value="Genomic_DNA"/>
</dbReference>
<accession>A0A221S2L2</accession>
<organism evidence="2">
    <name type="scientific">uncultured virus</name>
    <dbReference type="NCBI Taxonomy" id="340016"/>
    <lineage>
        <taxon>Viruses</taxon>
        <taxon>environmental samples</taxon>
    </lineage>
</organism>
<dbReference type="CDD" id="cd00320">
    <property type="entry name" value="cpn10"/>
    <property type="match status" value="1"/>
</dbReference>
<name>A0A221S2L2_9VIRU</name>
<dbReference type="Pfam" id="PF00166">
    <property type="entry name" value="Cpn10"/>
    <property type="match status" value="1"/>
</dbReference>